<accession>L9Z3Q7</accession>
<evidence type="ECO:0000256" key="1">
    <source>
        <dbReference type="SAM" id="Phobius"/>
    </source>
</evidence>
<dbReference type="PATRIC" id="fig|1230459.4.peg.1563"/>
<dbReference type="AlphaFoldDB" id="L9Z3Q7"/>
<protein>
    <submittedName>
        <fullName evidence="2">Uncharacterized protein</fullName>
    </submittedName>
</protein>
<sequence length="56" mass="5926">MLFGLSLPLGFVGSGTGLLFVVIVAIGGFSLGLMGVDMFVYHGTYTRDARLERDGT</sequence>
<proteinExistence type="predicted"/>
<gene>
    <name evidence="2" type="ORF">C486_07813</name>
</gene>
<feature type="transmembrane region" description="Helical" evidence="1">
    <location>
        <begin position="20"/>
        <end position="41"/>
    </location>
</feature>
<keyword evidence="1" id="KW-1133">Transmembrane helix</keyword>
<comment type="caution">
    <text evidence="2">The sequence shown here is derived from an EMBL/GenBank/DDBJ whole genome shotgun (WGS) entry which is preliminary data.</text>
</comment>
<keyword evidence="1" id="KW-0812">Transmembrane</keyword>
<keyword evidence="3" id="KW-1185">Reference proteome</keyword>
<dbReference type="Proteomes" id="UP000011592">
    <property type="component" value="Unassembled WGS sequence"/>
</dbReference>
<keyword evidence="1" id="KW-0472">Membrane</keyword>
<reference evidence="2 3" key="1">
    <citation type="journal article" date="2014" name="PLoS Genet.">
        <title>Phylogenetically driven sequencing of extremely halophilic archaea reveals strategies for static and dynamic osmo-response.</title>
        <authorList>
            <person name="Becker E.A."/>
            <person name="Seitzer P.M."/>
            <person name="Tritt A."/>
            <person name="Larsen D."/>
            <person name="Krusor M."/>
            <person name="Yao A.I."/>
            <person name="Wu D."/>
            <person name="Madern D."/>
            <person name="Eisen J.A."/>
            <person name="Darling A.E."/>
            <person name="Facciotti M.T."/>
        </authorList>
    </citation>
    <scope>NUCLEOTIDE SEQUENCE [LARGE SCALE GENOMIC DNA]</scope>
    <source>
        <strain evidence="2 3">JCM 14663</strain>
    </source>
</reference>
<organism evidence="2 3">
    <name type="scientific">Natrinema gari JCM 14663</name>
    <dbReference type="NCBI Taxonomy" id="1230459"/>
    <lineage>
        <taxon>Archaea</taxon>
        <taxon>Methanobacteriati</taxon>
        <taxon>Methanobacteriota</taxon>
        <taxon>Stenosarchaea group</taxon>
        <taxon>Halobacteria</taxon>
        <taxon>Halobacteriales</taxon>
        <taxon>Natrialbaceae</taxon>
        <taxon>Natrinema</taxon>
    </lineage>
</organism>
<evidence type="ECO:0000313" key="3">
    <source>
        <dbReference type="Proteomes" id="UP000011592"/>
    </source>
</evidence>
<evidence type="ECO:0000313" key="2">
    <source>
        <dbReference type="EMBL" id="ELY80989.1"/>
    </source>
</evidence>
<dbReference type="EMBL" id="AOIJ01000044">
    <property type="protein sequence ID" value="ELY80989.1"/>
    <property type="molecule type" value="Genomic_DNA"/>
</dbReference>
<name>L9Z3Q7_9EURY</name>